<evidence type="ECO:0000313" key="12">
    <source>
        <dbReference type="EMBL" id="AAN10193.1"/>
    </source>
</evidence>
<dbReference type="CDD" id="cd01876">
    <property type="entry name" value="YihA_EngB"/>
    <property type="match status" value="1"/>
</dbReference>
<dbReference type="InterPro" id="IPR019987">
    <property type="entry name" value="GTP-bd_ribosome_bio_YsxC"/>
</dbReference>
<evidence type="ECO:0000256" key="4">
    <source>
        <dbReference type="ARBA" id="ARBA00022723"/>
    </source>
</evidence>
<keyword evidence="4" id="KW-0479">Metal-binding</keyword>
<organism evidence="12">
    <name type="scientific">Candidatus Fritschea bemisiae</name>
    <dbReference type="NCBI Taxonomy" id="206681"/>
    <lineage>
        <taxon>Bacteria</taxon>
        <taxon>Pseudomonadati</taxon>
        <taxon>Chlamydiota</taxon>
        <taxon>Chlamydiia</taxon>
        <taxon>Parachlamydiales</taxon>
        <taxon>Simkaniaceae</taxon>
        <taxon>Candidatus Fritschea</taxon>
    </lineage>
</organism>
<dbReference type="GO" id="GO:0046872">
    <property type="term" value="F:metal ion binding"/>
    <property type="evidence" value="ECO:0007669"/>
    <property type="project" value="UniProtKB-KW"/>
</dbReference>
<comment type="cofactor">
    <cofactor evidence="1">
        <name>Mg(2+)</name>
        <dbReference type="ChEBI" id="CHEBI:18420"/>
    </cofactor>
</comment>
<protein>
    <recommendedName>
        <fullName evidence="10">Probable GTP-binding protein EngB</fullName>
    </recommendedName>
</protein>
<keyword evidence="7 10" id="KW-0342">GTP-binding</keyword>
<feature type="domain" description="EngB-type G" evidence="11">
    <location>
        <begin position="25"/>
        <end position="197"/>
    </location>
</feature>
<dbReference type="NCBIfam" id="TIGR03598">
    <property type="entry name" value="GTPase_YsxC"/>
    <property type="match status" value="1"/>
</dbReference>
<evidence type="ECO:0000259" key="11">
    <source>
        <dbReference type="PROSITE" id="PS51706"/>
    </source>
</evidence>
<evidence type="ECO:0000256" key="6">
    <source>
        <dbReference type="ARBA" id="ARBA00022842"/>
    </source>
</evidence>
<evidence type="ECO:0000256" key="10">
    <source>
        <dbReference type="HAMAP-Rule" id="MF_00321"/>
    </source>
</evidence>
<dbReference type="InterPro" id="IPR027417">
    <property type="entry name" value="P-loop_NTPase"/>
</dbReference>
<dbReference type="AlphaFoldDB" id="Q7X395"/>
<dbReference type="InterPro" id="IPR006073">
    <property type="entry name" value="GTP-bd"/>
</dbReference>
<accession>Q7X395</accession>
<dbReference type="PANTHER" id="PTHR11649">
    <property type="entry name" value="MSS1/TRME-RELATED GTP-BINDING PROTEIN"/>
    <property type="match status" value="1"/>
</dbReference>
<evidence type="ECO:0000256" key="5">
    <source>
        <dbReference type="ARBA" id="ARBA00022741"/>
    </source>
</evidence>
<evidence type="ECO:0000256" key="7">
    <source>
        <dbReference type="ARBA" id="ARBA00023134"/>
    </source>
</evidence>
<dbReference type="Gene3D" id="3.40.50.300">
    <property type="entry name" value="P-loop containing nucleotide triphosphate hydrolases"/>
    <property type="match status" value="1"/>
</dbReference>
<keyword evidence="3 10" id="KW-0132">Cell division</keyword>
<dbReference type="SUPFAM" id="SSF52540">
    <property type="entry name" value="P-loop containing nucleoside triphosphate hydrolases"/>
    <property type="match status" value="1"/>
</dbReference>
<comment type="similarity">
    <text evidence="2 10">Belongs to the TRAFAC class TrmE-Era-EngA-EngB-Septin-like GTPase superfamily. EngB GTPase family.</text>
</comment>
<keyword evidence="9 10" id="KW-0131">Cell cycle</keyword>
<evidence type="ECO:0000256" key="1">
    <source>
        <dbReference type="ARBA" id="ARBA00001946"/>
    </source>
</evidence>
<dbReference type="Pfam" id="PF01926">
    <property type="entry name" value="MMR_HSR1"/>
    <property type="match status" value="1"/>
</dbReference>
<dbReference type="GO" id="GO:0000917">
    <property type="term" value="P:division septum assembly"/>
    <property type="evidence" value="ECO:0007669"/>
    <property type="project" value="UniProtKB-KW"/>
</dbReference>
<dbReference type="PANTHER" id="PTHR11649:SF13">
    <property type="entry name" value="ENGB-TYPE G DOMAIN-CONTAINING PROTEIN"/>
    <property type="match status" value="1"/>
</dbReference>
<keyword evidence="5 10" id="KW-0547">Nucleotide-binding</keyword>
<proteinExistence type="inferred from homology"/>
<evidence type="ECO:0000256" key="9">
    <source>
        <dbReference type="ARBA" id="ARBA00023306"/>
    </source>
</evidence>
<dbReference type="GO" id="GO:0005525">
    <property type="term" value="F:GTP binding"/>
    <property type="evidence" value="ECO:0007669"/>
    <property type="project" value="UniProtKB-UniRule"/>
</dbReference>
<reference evidence="12" key="2">
    <citation type="journal article" date="2005" name="Int. J. Syst. Evol. Microbiol.">
        <title>Novel chlamydiae in whiteflies and scale insects: endosymbionts 'Candidatus Fritschea bemisiae' strain Falk and 'Candidatus Fritschea eriococci' strain Elm.</title>
        <authorList>
            <person name="Everett K.D."/>
            <person name="Thao M."/>
            <person name="Horn M."/>
            <person name="Dyszynski G.E."/>
            <person name="Baumann P."/>
        </authorList>
    </citation>
    <scope>NUCLEOTIDE SEQUENCE</scope>
    <source>
        <strain evidence="12">Falk</strain>
    </source>
</reference>
<keyword evidence="8 10" id="KW-0717">Septation</keyword>
<name>Q7X395_9BACT</name>
<evidence type="ECO:0000256" key="8">
    <source>
        <dbReference type="ARBA" id="ARBA00023210"/>
    </source>
</evidence>
<evidence type="ECO:0000256" key="2">
    <source>
        <dbReference type="ARBA" id="ARBA00009638"/>
    </source>
</evidence>
<dbReference type="GO" id="GO:0005829">
    <property type="term" value="C:cytosol"/>
    <property type="evidence" value="ECO:0007669"/>
    <property type="project" value="TreeGrafter"/>
</dbReference>
<reference evidence="12" key="1">
    <citation type="journal article" date="2003" name="Curr. Microbiol.">
        <title>Phylogenetic evidence for two new insect-associated Chlamydia of the family Simkaniaceae.</title>
        <authorList>
            <person name="Thao M.L."/>
            <person name="Baumann L."/>
            <person name="Hess J.M."/>
            <person name="Falk B.W."/>
            <person name="Ng J.C."/>
            <person name="Gullan P.J."/>
            <person name="Baumann P."/>
        </authorList>
    </citation>
    <scope>NUCLEOTIDE SEQUENCE</scope>
    <source>
        <strain evidence="12">Falk</strain>
    </source>
</reference>
<dbReference type="PROSITE" id="PS51706">
    <property type="entry name" value="G_ENGB"/>
    <property type="match status" value="1"/>
</dbReference>
<dbReference type="EMBL" id="AY140910">
    <property type="protein sequence ID" value="AAN10193.1"/>
    <property type="molecule type" value="Genomic_DNA"/>
</dbReference>
<gene>
    <name evidence="10" type="primary">engB</name>
</gene>
<dbReference type="InterPro" id="IPR030393">
    <property type="entry name" value="G_ENGB_dom"/>
</dbReference>
<sequence>MKGIKFKSASFLTSALKGEELPRLNLPEIAIVGRSNVGKSSLINHLLNAKGLAKVSSTPGKTQRINYFIVDEALLLVDLPGYGYAAASKQIQKNWGLWIDTYLKNRELKGLLFLLDSRRELTREDAQFLRWASYENLSLLLVLTKADKLSQKEKHGALKRIQEEKTLSEFPMVLYSIKRGACRNFLIDAINKMLWGY</sequence>
<evidence type="ECO:0000256" key="3">
    <source>
        <dbReference type="ARBA" id="ARBA00022618"/>
    </source>
</evidence>
<keyword evidence="6" id="KW-0460">Magnesium</keyword>
<dbReference type="HAMAP" id="MF_00321">
    <property type="entry name" value="GTPase_EngB"/>
    <property type="match status" value="1"/>
</dbReference>
<comment type="function">
    <text evidence="10">Necessary for normal cell division and for the maintenance of normal septation.</text>
</comment>